<evidence type="ECO:0000313" key="1">
    <source>
        <dbReference type="EMBL" id="NKI32916.1"/>
    </source>
</evidence>
<dbReference type="SUPFAM" id="SSF53448">
    <property type="entry name" value="Nucleotide-diphospho-sugar transferases"/>
    <property type="match status" value="1"/>
</dbReference>
<organism evidence="1 2">
    <name type="scientific">Croceivirga thetidis</name>
    <dbReference type="NCBI Taxonomy" id="2721623"/>
    <lineage>
        <taxon>Bacteria</taxon>
        <taxon>Pseudomonadati</taxon>
        <taxon>Bacteroidota</taxon>
        <taxon>Flavobacteriia</taxon>
        <taxon>Flavobacteriales</taxon>
        <taxon>Flavobacteriaceae</taxon>
        <taxon>Croceivirga</taxon>
    </lineage>
</organism>
<dbReference type="Proteomes" id="UP000718451">
    <property type="component" value="Unassembled WGS sequence"/>
</dbReference>
<accession>A0ABX1GV59</accession>
<gene>
    <name evidence="1" type="ORF">HCU67_13245</name>
</gene>
<dbReference type="RefSeq" id="WP_168553078.1">
    <property type="nucleotide sequence ID" value="NZ_JAAWWL010000002.1"/>
</dbReference>
<comment type="caution">
    <text evidence="1">The sequence shown here is derived from an EMBL/GenBank/DDBJ whole genome shotgun (WGS) entry which is preliminary data.</text>
</comment>
<reference evidence="1 2" key="1">
    <citation type="submission" date="2020-04" db="EMBL/GenBank/DDBJ databases">
        <authorList>
            <person name="Yoon J."/>
        </authorList>
    </citation>
    <scope>NUCLEOTIDE SEQUENCE [LARGE SCALE GENOMIC DNA]</scope>
    <source>
        <strain evidence="1 2">DJ-13</strain>
    </source>
</reference>
<proteinExistence type="predicted"/>
<name>A0ABX1GV59_9FLAO</name>
<evidence type="ECO:0000313" key="2">
    <source>
        <dbReference type="Proteomes" id="UP000718451"/>
    </source>
</evidence>
<dbReference type="InterPro" id="IPR029044">
    <property type="entry name" value="Nucleotide-diphossugar_trans"/>
</dbReference>
<sequence length="273" mass="31584">MKLKELPISLFQEINLGYIPPQKLISKKEILPVIVSLTTIMPRLKKAHLVIRSILNQDQIPEKIILNINTNLEAHIPKSLRKLEGERFEIHYSEMDCPHMKLIPTLKRFPNKTIVTCDDDLYYQKNWLSYLYEQHLEHPKNIVSNQSRIISFSPKGDLLPYKEWPTIFDASIKTKSLLPIGSSGTIYPPKALNERVFDEALFQELAPKADDLWFKAMSLMNNTESIQSSKLTKEPLPIFGSQIVSLKKQNIGQDKNRTQWLALTNFFNLKLND</sequence>
<protein>
    <submittedName>
        <fullName evidence="1">Zinc-binding alcohol dehydrogenase</fullName>
    </submittedName>
</protein>
<dbReference type="EMBL" id="JAAWWL010000002">
    <property type="protein sequence ID" value="NKI32916.1"/>
    <property type="molecule type" value="Genomic_DNA"/>
</dbReference>
<keyword evidence="2" id="KW-1185">Reference proteome</keyword>